<dbReference type="Gene3D" id="3.40.50.300">
    <property type="entry name" value="P-loop containing nucleotide triphosphate hydrolases"/>
    <property type="match status" value="1"/>
</dbReference>
<dbReference type="GO" id="GO:0005524">
    <property type="term" value="F:ATP binding"/>
    <property type="evidence" value="ECO:0007669"/>
    <property type="project" value="UniProtKB-KW"/>
</dbReference>
<accession>M5RKK6</accession>
<evidence type="ECO:0000313" key="14">
    <source>
        <dbReference type="EMBL" id="EMI19853.1"/>
    </source>
</evidence>
<keyword evidence="7" id="KW-0067">ATP-binding</keyword>
<comment type="similarity">
    <text evidence="11">Belongs to the ABC transporter superfamily. UvrA family.</text>
</comment>
<keyword evidence="3" id="KW-0677">Repeat</keyword>
<evidence type="ECO:0000256" key="7">
    <source>
        <dbReference type="ARBA" id="ARBA00022840"/>
    </source>
</evidence>
<evidence type="ECO:0000256" key="3">
    <source>
        <dbReference type="ARBA" id="ARBA00022737"/>
    </source>
</evidence>
<evidence type="ECO:0000256" key="13">
    <source>
        <dbReference type="ARBA" id="ARBA00042156"/>
    </source>
</evidence>
<dbReference type="PATRIC" id="fig|1265738.3.peg.3234"/>
<dbReference type="GO" id="GO:0006281">
    <property type="term" value="P:DNA repair"/>
    <property type="evidence" value="ECO:0007669"/>
    <property type="project" value="UniProtKB-KW"/>
</dbReference>
<evidence type="ECO:0000256" key="8">
    <source>
        <dbReference type="ARBA" id="ARBA00022881"/>
    </source>
</evidence>
<dbReference type="EMBL" id="ANOG01000470">
    <property type="protein sequence ID" value="EMI19853.1"/>
    <property type="molecule type" value="Genomic_DNA"/>
</dbReference>
<dbReference type="PANTHER" id="PTHR43152:SF3">
    <property type="entry name" value="UVRABC SYSTEM PROTEIN A"/>
    <property type="match status" value="1"/>
</dbReference>
<keyword evidence="5" id="KW-0227">DNA damage</keyword>
<keyword evidence="9" id="KW-0238">DNA-binding</keyword>
<keyword evidence="10" id="KW-0234">DNA repair</keyword>
<evidence type="ECO:0000256" key="5">
    <source>
        <dbReference type="ARBA" id="ARBA00022763"/>
    </source>
</evidence>
<keyword evidence="4" id="KW-0547">Nucleotide-binding</keyword>
<dbReference type="GO" id="GO:0003677">
    <property type="term" value="F:DNA binding"/>
    <property type="evidence" value="ECO:0007669"/>
    <property type="project" value="UniProtKB-KW"/>
</dbReference>
<dbReference type="AlphaFoldDB" id="M5RKK6"/>
<keyword evidence="15" id="KW-1185">Reference proteome</keyword>
<dbReference type="PANTHER" id="PTHR43152">
    <property type="entry name" value="UVRABC SYSTEM PROTEIN A"/>
    <property type="match status" value="1"/>
</dbReference>
<keyword evidence="8" id="KW-0267">Excision nuclease</keyword>
<evidence type="ECO:0000256" key="10">
    <source>
        <dbReference type="ARBA" id="ARBA00023204"/>
    </source>
</evidence>
<name>M5RKK6_9BACT</name>
<evidence type="ECO:0000313" key="15">
    <source>
        <dbReference type="Proteomes" id="UP000011991"/>
    </source>
</evidence>
<evidence type="ECO:0000256" key="1">
    <source>
        <dbReference type="ARBA" id="ARBA00004496"/>
    </source>
</evidence>
<evidence type="ECO:0000256" key="12">
    <source>
        <dbReference type="ARBA" id="ARBA00039316"/>
    </source>
</evidence>
<evidence type="ECO:0000256" key="6">
    <source>
        <dbReference type="ARBA" id="ARBA00022769"/>
    </source>
</evidence>
<comment type="caution">
    <text evidence="14">The sequence shown here is derived from an EMBL/GenBank/DDBJ whole genome shotgun (WGS) entry which is preliminary data.</text>
</comment>
<dbReference type="GO" id="GO:0005737">
    <property type="term" value="C:cytoplasm"/>
    <property type="evidence" value="ECO:0007669"/>
    <property type="project" value="UniProtKB-SubCell"/>
</dbReference>
<keyword evidence="6" id="KW-0228">DNA excision</keyword>
<evidence type="ECO:0000256" key="9">
    <source>
        <dbReference type="ARBA" id="ARBA00023125"/>
    </source>
</evidence>
<dbReference type="SUPFAM" id="SSF52540">
    <property type="entry name" value="P-loop containing nucleoside triphosphate hydrolases"/>
    <property type="match status" value="1"/>
</dbReference>
<dbReference type="GO" id="GO:0004518">
    <property type="term" value="F:nuclease activity"/>
    <property type="evidence" value="ECO:0007669"/>
    <property type="project" value="UniProtKB-KW"/>
</dbReference>
<proteinExistence type="inferred from homology"/>
<sequence>MQVLQRLVDAGNTVIVIEHQFDLLAACDWIIDVGPSGGAGGGEIVAEGPPEWIAESQRGATAPYLAAVLEKAAYGL</sequence>
<evidence type="ECO:0000256" key="4">
    <source>
        <dbReference type="ARBA" id="ARBA00022741"/>
    </source>
</evidence>
<dbReference type="Proteomes" id="UP000011991">
    <property type="component" value="Unassembled WGS sequence"/>
</dbReference>
<protein>
    <recommendedName>
        <fullName evidence="12">UvrABC system protein A</fullName>
    </recommendedName>
    <alternativeName>
        <fullName evidence="13">Excinuclease ABC subunit A</fullName>
    </alternativeName>
</protein>
<gene>
    <name evidence="14" type="ORF">RMSM_03242</name>
</gene>
<organism evidence="14 15">
    <name type="scientific">Rhodopirellula maiorica SM1</name>
    <dbReference type="NCBI Taxonomy" id="1265738"/>
    <lineage>
        <taxon>Bacteria</taxon>
        <taxon>Pseudomonadati</taxon>
        <taxon>Planctomycetota</taxon>
        <taxon>Planctomycetia</taxon>
        <taxon>Pirellulales</taxon>
        <taxon>Pirellulaceae</taxon>
        <taxon>Novipirellula</taxon>
    </lineage>
</organism>
<evidence type="ECO:0000256" key="2">
    <source>
        <dbReference type="ARBA" id="ARBA00022490"/>
    </source>
</evidence>
<comment type="subcellular location">
    <subcellularLocation>
        <location evidence="1">Cytoplasm</location>
    </subcellularLocation>
</comment>
<evidence type="ECO:0000256" key="11">
    <source>
        <dbReference type="ARBA" id="ARBA00038000"/>
    </source>
</evidence>
<reference evidence="14 15" key="1">
    <citation type="journal article" date="2013" name="Mar. Genomics">
        <title>Expression of sulfatases in Rhodopirellula baltica and the diversity of sulfatases in the genus Rhodopirellula.</title>
        <authorList>
            <person name="Wegner C.E."/>
            <person name="Richter-Heitmann T."/>
            <person name="Klindworth A."/>
            <person name="Klockow C."/>
            <person name="Richter M."/>
            <person name="Achstetter T."/>
            <person name="Glockner F.O."/>
            <person name="Harder J."/>
        </authorList>
    </citation>
    <scope>NUCLEOTIDE SEQUENCE [LARGE SCALE GENOMIC DNA]</scope>
    <source>
        <strain evidence="14 15">SM1</strain>
    </source>
</reference>
<keyword evidence="2" id="KW-0963">Cytoplasm</keyword>
<dbReference type="InterPro" id="IPR027417">
    <property type="entry name" value="P-loop_NTPase"/>
</dbReference>